<evidence type="ECO:0000313" key="8">
    <source>
        <dbReference type="Proteomes" id="UP000011777"/>
    </source>
</evidence>
<comment type="caution">
    <text evidence="7">The sequence shown here is derived from an EMBL/GenBank/DDBJ whole genome shotgun (WGS) entry which is preliminary data.</text>
</comment>
<dbReference type="InterPro" id="IPR016024">
    <property type="entry name" value="ARM-type_fold"/>
</dbReference>
<dbReference type="STRING" id="1245528.M3HG00"/>
<dbReference type="OMA" id="IASQSKF"/>
<keyword evidence="8" id="KW-1185">Reference proteome</keyword>
<evidence type="ECO:0000259" key="5">
    <source>
        <dbReference type="Pfam" id="PF12460"/>
    </source>
</evidence>
<keyword evidence="2" id="KW-0677">Repeat</keyword>
<keyword evidence="4" id="KW-0234">DNA repair</keyword>
<dbReference type="GO" id="GO:0005634">
    <property type="term" value="C:nucleus"/>
    <property type="evidence" value="ECO:0007669"/>
    <property type="project" value="UniProtKB-SubCell"/>
</dbReference>
<dbReference type="GO" id="GO:0006281">
    <property type="term" value="P:DNA repair"/>
    <property type="evidence" value="ECO:0007669"/>
    <property type="project" value="UniProtKB-UniRule"/>
</dbReference>
<protein>
    <recommendedName>
        <fullName evidence="4">MMS19 nucleotide excision repair protein</fullName>
    </recommendedName>
</protein>
<dbReference type="SUPFAM" id="SSF48371">
    <property type="entry name" value="ARM repeat"/>
    <property type="match status" value="2"/>
</dbReference>
<dbReference type="EMBL" id="AOGT01002101">
    <property type="protein sequence ID" value="EMG46162.1"/>
    <property type="molecule type" value="Genomic_DNA"/>
</dbReference>
<dbReference type="GO" id="GO:0016226">
    <property type="term" value="P:iron-sulfur cluster assembly"/>
    <property type="evidence" value="ECO:0007669"/>
    <property type="project" value="UniProtKB-UniRule"/>
</dbReference>
<dbReference type="InterPro" id="IPR029240">
    <property type="entry name" value="MMS19_N"/>
</dbReference>
<gene>
    <name evidence="7" type="ORF">G210_3607</name>
</gene>
<keyword evidence="3 4" id="KW-0539">Nucleus</keyword>
<dbReference type="PANTHER" id="PTHR12891">
    <property type="entry name" value="DNA REPAIR/TRANSCRIPTION PROTEIN MET18/MMS19"/>
    <property type="match status" value="1"/>
</dbReference>
<dbReference type="HOGENOM" id="CLU_005943_1_0_1"/>
<evidence type="ECO:0000256" key="3">
    <source>
        <dbReference type="ARBA" id="ARBA00023242"/>
    </source>
</evidence>
<dbReference type="GO" id="GO:0051604">
    <property type="term" value="P:protein maturation"/>
    <property type="evidence" value="ECO:0007669"/>
    <property type="project" value="UniProtKB-UniRule"/>
</dbReference>
<dbReference type="Pfam" id="PF14500">
    <property type="entry name" value="MMS19_N"/>
    <property type="match status" value="1"/>
</dbReference>
<evidence type="ECO:0000256" key="1">
    <source>
        <dbReference type="ARBA" id="ARBA00004123"/>
    </source>
</evidence>
<keyword evidence="4" id="KW-0227">DNA damage</keyword>
<dbReference type="GO" id="GO:0097361">
    <property type="term" value="C:cytosolic [4Fe-4S] assembly targeting complex"/>
    <property type="evidence" value="ECO:0007669"/>
    <property type="project" value="UniProtKB-UniRule"/>
</dbReference>
<evidence type="ECO:0000256" key="4">
    <source>
        <dbReference type="RuleBase" id="RU367072"/>
    </source>
</evidence>
<name>M3HG00_CANMX</name>
<comment type="function">
    <text evidence="4">Key component of the cytosolic iron-sulfur protein assembly (CIA) complex, a multiprotein complex that mediates the incorporation of iron-sulfur cluster into apoproteins specifically involved in DNA metabolism and genomic integrity. In the CIA complex, MMS19 acts as an adapter between early-acting CIA components and a subset of cellular target iron-sulfur proteins.</text>
</comment>
<dbReference type="AlphaFoldDB" id="M3HG00"/>
<comment type="subcellular location">
    <subcellularLocation>
        <location evidence="1 4">Nucleus</location>
    </subcellularLocation>
</comment>
<feature type="domain" description="MMS19 N-terminal" evidence="6">
    <location>
        <begin position="48"/>
        <end position="317"/>
    </location>
</feature>
<dbReference type="InterPro" id="IPR024687">
    <property type="entry name" value="MMS19_C"/>
</dbReference>
<evidence type="ECO:0000313" key="7">
    <source>
        <dbReference type="EMBL" id="EMG46162.1"/>
    </source>
</evidence>
<dbReference type="Pfam" id="PF12460">
    <property type="entry name" value="MMS19_C"/>
    <property type="match status" value="1"/>
</dbReference>
<organism evidence="7 8">
    <name type="scientific">Candida maltosa (strain Xu316)</name>
    <name type="common">Yeast</name>
    <dbReference type="NCBI Taxonomy" id="1245528"/>
    <lineage>
        <taxon>Eukaryota</taxon>
        <taxon>Fungi</taxon>
        <taxon>Dikarya</taxon>
        <taxon>Ascomycota</taxon>
        <taxon>Saccharomycotina</taxon>
        <taxon>Pichiomycetes</taxon>
        <taxon>Debaryomycetaceae</taxon>
        <taxon>Candida/Lodderomyces clade</taxon>
        <taxon>Candida</taxon>
    </lineage>
</organism>
<sequence length="979" mass="112133">MVESEHNIPVLINQYIAAIGNDEEATKTYINELSSLLGTNQLSLREFIQYLGPTLTGEAVIRSKSIQCLSNTISNLPTTTLTKYDINVLIDFLLMKFDDELSIVHALHGINYLIQCHQFIPSLNVEKILNKLLLNYNPKKHLAKVRHGTFEVLLSILSHQSYLTSKSEITNLYIKTFINIASGEKDPRNLLSSFELNEKINKIFSFDMNNDLHKQFVSELFDTCFCYFPISFKPPPNDPYKITADQLRQKLRATIASQSKFASDSFPSLIEKLTSTNPVIRNDTLKTIDLCVEKYDTLVVEEYWMTLWNALKFEILHNEIDSVFKPTNDTLIPENYNDIDDNDEFKPLVLTLVILNRLISKISQPEMMLQIVVDELKPNLEIIKDKSTKSSLILGSLGATSVECFNYVIDFLFQYDVWGKFLNIEQKKTDADVDIDVSEDVALNIAKQRDFVDSIGFILTSYQVLKPQNSHLSEYKDYILIFLGQLLNVTSEMEKTLKCKIVQQLIKLVKLPGFLNSNELDLILGNYFKNFMVNATKKDVILQEIVGGLVDGMQDPLVSTSTIELIINPLLNGLEDDNVDQYQFTLSIIGDLCVNYQVLEIISIRLLNKLPIINKSPNKFELYKIVINLFIKLIQQIEKIHQFLTNSWYKQFIPKFLSNVFIALDDDEEEKELYEITGDLVALIVNFIDVSKHQEILNQMNQVFISDDTSGAYIEYNSNLVVSPSNYISVYNKILSAIDKTSHFENNETVVDLVLKMIEKLQTNEYLRLQYLQTLALLVNKYVHNDEFIQSKMILPDKSPEKVIQFESSIWILKGLIVKLDGISYLDRLLELFESSNDQTVMKLIAKSLHVLFVDLKVFTNVTGIKANQIISHVKSLQVKLLYKQQLFTKILPILISPSPHHFEVRFYALSLIVENLSANILINHLSEIYPVVLKSFNEQLNPKSSLIILQIILKENKSILTDADIIHLLPILLTVSQT</sequence>
<dbReference type="InterPro" id="IPR039920">
    <property type="entry name" value="MMS19"/>
</dbReference>
<comment type="similarity">
    <text evidence="4">Belongs to the MET18/MMS19 family.</text>
</comment>
<feature type="domain" description="MMS19 C-terminal" evidence="5">
    <location>
        <begin position="585"/>
        <end position="978"/>
    </location>
</feature>
<accession>M3HG00</accession>
<reference evidence="7 8" key="1">
    <citation type="submission" date="2013-02" db="EMBL/GenBank/DDBJ databases">
        <title>Genome sequence of Candida maltosa Xu316, a potential industrial strain for xylitol and ethanol production.</title>
        <authorList>
            <person name="Yu J."/>
            <person name="Wang Q."/>
            <person name="Geng X."/>
            <person name="Bao W."/>
            <person name="He P."/>
            <person name="Cai J."/>
        </authorList>
    </citation>
    <scope>NUCLEOTIDE SEQUENCE [LARGE SCALE GENOMIC DNA]</scope>
    <source>
        <strain evidence="8">Xu316</strain>
    </source>
</reference>
<dbReference type="PANTHER" id="PTHR12891:SF0">
    <property type="entry name" value="MMS19 NUCLEOTIDE EXCISION REPAIR PROTEIN HOMOLOG"/>
    <property type="match status" value="1"/>
</dbReference>
<dbReference type="OrthoDB" id="342900at2759"/>
<evidence type="ECO:0000256" key="2">
    <source>
        <dbReference type="ARBA" id="ARBA00022737"/>
    </source>
</evidence>
<dbReference type="eggNOG" id="KOG1967">
    <property type="taxonomic scope" value="Eukaryota"/>
</dbReference>
<evidence type="ECO:0000259" key="6">
    <source>
        <dbReference type="Pfam" id="PF14500"/>
    </source>
</evidence>
<dbReference type="Proteomes" id="UP000011777">
    <property type="component" value="Unassembled WGS sequence"/>
</dbReference>
<proteinExistence type="inferred from homology"/>